<dbReference type="STRING" id="299255.SAMN02745129_2252"/>
<dbReference type="EMBL" id="FQXG01000003">
    <property type="protein sequence ID" value="SHH53429.1"/>
    <property type="molecule type" value="Genomic_DNA"/>
</dbReference>
<dbReference type="Proteomes" id="UP000184268">
    <property type="component" value="Unassembled WGS sequence"/>
</dbReference>
<gene>
    <name evidence="1" type="ORF">SAMN02745129_2252</name>
</gene>
<keyword evidence="2" id="KW-1185">Reference proteome</keyword>
<accession>A0A1M5TRU4</accession>
<evidence type="ECO:0000313" key="1">
    <source>
        <dbReference type="EMBL" id="SHH53429.1"/>
    </source>
</evidence>
<name>A0A1M5TRU4_9GAMM</name>
<dbReference type="AlphaFoldDB" id="A0A1M5TRU4"/>
<proteinExistence type="predicted"/>
<dbReference type="RefSeq" id="WP_067656051.1">
    <property type="nucleotide sequence ID" value="NZ_FQXG01000003.1"/>
</dbReference>
<protein>
    <submittedName>
        <fullName evidence="1">Uncharacterized protein</fullName>
    </submittedName>
</protein>
<sequence length="118" mass="13054">MEEFDAKQVVVDAIDREIQARVLRLCRVNEDLDLLQLPVVGGDVDALMACVPAAKESLGVSEALAATAVAGSELEQHRDEEEAELVQGRDRLMQEIGLLQTERMLIAQRYAEQAISYD</sequence>
<evidence type="ECO:0000313" key="2">
    <source>
        <dbReference type="Proteomes" id="UP000184268"/>
    </source>
</evidence>
<reference evidence="1 2" key="1">
    <citation type="submission" date="2016-11" db="EMBL/GenBank/DDBJ databases">
        <authorList>
            <person name="Jaros S."/>
            <person name="Januszkiewicz K."/>
            <person name="Wedrychowicz H."/>
        </authorList>
    </citation>
    <scope>NUCLEOTIDE SEQUENCE [LARGE SCALE GENOMIC DNA]</scope>
    <source>
        <strain evidence="1 2">DSM 16917</strain>
    </source>
</reference>
<organism evidence="1 2">
    <name type="scientific">Ferrimonas marina</name>
    <dbReference type="NCBI Taxonomy" id="299255"/>
    <lineage>
        <taxon>Bacteria</taxon>
        <taxon>Pseudomonadati</taxon>
        <taxon>Pseudomonadota</taxon>
        <taxon>Gammaproteobacteria</taxon>
        <taxon>Alteromonadales</taxon>
        <taxon>Ferrimonadaceae</taxon>
        <taxon>Ferrimonas</taxon>
    </lineage>
</organism>